<dbReference type="AlphaFoldDB" id="A0AAD7CBS5"/>
<dbReference type="Proteomes" id="UP001221142">
    <property type="component" value="Unassembled WGS sequence"/>
</dbReference>
<organism evidence="1 2">
    <name type="scientific">Roridomyces roridus</name>
    <dbReference type="NCBI Taxonomy" id="1738132"/>
    <lineage>
        <taxon>Eukaryota</taxon>
        <taxon>Fungi</taxon>
        <taxon>Dikarya</taxon>
        <taxon>Basidiomycota</taxon>
        <taxon>Agaricomycotina</taxon>
        <taxon>Agaricomycetes</taxon>
        <taxon>Agaricomycetidae</taxon>
        <taxon>Agaricales</taxon>
        <taxon>Marasmiineae</taxon>
        <taxon>Mycenaceae</taxon>
        <taxon>Roridomyces</taxon>
    </lineage>
</organism>
<protein>
    <submittedName>
        <fullName evidence="1">Uncharacterized protein</fullName>
    </submittedName>
</protein>
<accession>A0AAD7CBS5</accession>
<proteinExistence type="predicted"/>
<evidence type="ECO:0000313" key="1">
    <source>
        <dbReference type="EMBL" id="KAJ7644562.1"/>
    </source>
</evidence>
<name>A0AAD7CBS5_9AGAR</name>
<comment type="caution">
    <text evidence="1">The sequence shown here is derived from an EMBL/GenBank/DDBJ whole genome shotgun (WGS) entry which is preliminary data.</text>
</comment>
<evidence type="ECO:0000313" key="2">
    <source>
        <dbReference type="Proteomes" id="UP001221142"/>
    </source>
</evidence>
<gene>
    <name evidence="1" type="ORF">FB45DRAFT_1053292</name>
</gene>
<reference evidence="1" key="1">
    <citation type="submission" date="2023-03" db="EMBL/GenBank/DDBJ databases">
        <title>Massive genome expansion in bonnet fungi (Mycena s.s.) driven by repeated elements and novel gene families across ecological guilds.</title>
        <authorList>
            <consortium name="Lawrence Berkeley National Laboratory"/>
            <person name="Harder C.B."/>
            <person name="Miyauchi S."/>
            <person name="Viragh M."/>
            <person name="Kuo A."/>
            <person name="Thoen E."/>
            <person name="Andreopoulos B."/>
            <person name="Lu D."/>
            <person name="Skrede I."/>
            <person name="Drula E."/>
            <person name="Henrissat B."/>
            <person name="Morin E."/>
            <person name="Kohler A."/>
            <person name="Barry K."/>
            <person name="LaButti K."/>
            <person name="Morin E."/>
            <person name="Salamov A."/>
            <person name="Lipzen A."/>
            <person name="Mereny Z."/>
            <person name="Hegedus B."/>
            <person name="Baldrian P."/>
            <person name="Stursova M."/>
            <person name="Weitz H."/>
            <person name="Taylor A."/>
            <person name="Grigoriev I.V."/>
            <person name="Nagy L.G."/>
            <person name="Martin F."/>
            <person name="Kauserud H."/>
        </authorList>
    </citation>
    <scope>NUCLEOTIDE SEQUENCE</scope>
    <source>
        <strain evidence="1">9284</strain>
    </source>
</reference>
<dbReference type="EMBL" id="JARKIF010000003">
    <property type="protein sequence ID" value="KAJ7644562.1"/>
    <property type="molecule type" value="Genomic_DNA"/>
</dbReference>
<keyword evidence="2" id="KW-1185">Reference proteome</keyword>
<sequence>MSPRLHHLGFHGGIHVQSLLSNYTLVTQISNGSSCFTIGPLRGVPDTVYSAFLTSLDLQFRDVTVKSRSNATLADLVAFVVRQKNLASLPRIPSKIAHLSTFTCYIPHLLPFTPHVQRIYLCFPDGRDASAGRDTAHVDR</sequence>